<keyword evidence="2" id="KW-1185">Reference proteome</keyword>
<dbReference type="PANTHER" id="PTHR42941:SF1">
    <property type="entry name" value="SLL1037 PROTEIN"/>
    <property type="match status" value="1"/>
</dbReference>
<name>A0ABS5YKD6_9ACTN</name>
<dbReference type="InterPro" id="IPR011852">
    <property type="entry name" value="TRAP_TAXI"/>
</dbReference>
<dbReference type="PANTHER" id="PTHR42941">
    <property type="entry name" value="SLL1037 PROTEIN"/>
    <property type="match status" value="1"/>
</dbReference>
<comment type="caution">
    <text evidence="1">The sequence shown here is derived from an EMBL/GenBank/DDBJ whole genome shotgun (WGS) entry which is preliminary data.</text>
</comment>
<dbReference type="SUPFAM" id="SSF53850">
    <property type="entry name" value="Periplasmic binding protein-like II"/>
    <property type="match status" value="1"/>
</dbReference>
<evidence type="ECO:0000313" key="2">
    <source>
        <dbReference type="Proteomes" id="UP001519654"/>
    </source>
</evidence>
<dbReference type="Proteomes" id="UP001519654">
    <property type="component" value="Unassembled WGS sequence"/>
</dbReference>
<dbReference type="Pfam" id="PF16868">
    <property type="entry name" value="NMT1_3"/>
    <property type="match status" value="1"/>
</dbReference>
<sequence>MTPSPIGNVSAPLPARICAKLARSLPRSVGWRIRVAVQVSSSRRALLFGALGALATGACVDDEPSYRSIRIATGSPTAVYYAVGTAYAKVIDQYLPNSHASVVVTAASAENVERVRSGNAQIGFSQADILAAADGPPDDVAALARVYDDLLHLVVRVDSSISKLEHLRGKRVSIGGKGSGTAVTVQRLLSAAKMAGPGVITRRELNLDDSMAALRNRAIDGFFFSGGLPVAGIEKLSQNLPIRIVGLADWAYELRRVYSDVYVVRDVPTSAYKVTASSTVAVPNLLVVSTSMPDSLAFDLTRLLLDRRDLLAAAHPAAERLDLRSAISTLPVPLHPGAARYYQSVKP</sequence>
<dbReference type="NCBIfam" id="TIGR02122">
    <property type="entry name" value="TRAP_TAXI"/>
    <property type="match status" value="1"/>
</dbReference>
<proteinExistence type="predicted"/>
<reference evidence="1 2" key="1">
    <citation type="submission" date="2021-06" db="EMBL/GenBank/DDBJ databases">
        <title>Actinoplanes lichenicola sp. nov., and Actinoplanes ovalisporus sp. nov., isolated from lichen in Thailand.</title>
        <authorList>
            <person name="Saeng-In P."/>
            <person name="Kanchanasin P."/>
            <person name="Yuki M."/>
            <person name="Kudo T."/>
            <person name="Ohkuma M."/>
            <person name="Phongsopitanun W."/>
            <person name="Tanasupawat S."/>
        </authorList>
    </citation>
    <scope>NUCLEOTIDE SEQUENCE [LARGE SCALE GENOMIC DNA]</scope>
    <source>
        <strain evidence="1 2">NBRC 110975</strain>
    </source>
</reference>
<accession>A0ABS5YKD6</accession>
<dbReference type="Gene3D" id="3.40.190.10">
    <property type="entry name" value="Periplasmic binding protein-like II"/>
    <property type="match status" value="2"/>
</dbReference>
<dbReference type="EMBL" id="JAHKKG010000003">
    <property type="protein sequence ID" value="MBU2663863.1"/>
    <property type="molecule type" value="Genomic_DNA"/>
</dbReference>
<gene>
    <name evidence="1" type="ORF">KOI35_10220</name>
</gene>
<evidence type="ECO:0000313" key="1">
    <source>
        <dbReference type="EMBL" id="MBU2663863.1"/>
    </source>
</evidence>
<protein>
    <submittedName>
        <fullName evidence="1">TAXI family TRAP transporter solute-binding subunit</fullName>
    </submittedName>
</protein>
<organism evidence="1 2">
    <name type="scientific">Paractinoplanes bogorensis</name>
    <dbReference type="NCBI Taxonomy" id="1610840"/>
    <lineage>
        <taxon>Bacteria</taxon>
        <taxon>Bacillati</taxon>
        <taxon>Actinomycetota</taxon>
        <taxon>Actinomycetes</taxon>
        <taxon>Micromonosporales</taxon>
        <taxon>Micromonosporaceae</taxon>
        <taxon>Paractinoplanes</taxon>
    </lineage>
</organism>